<feature type="compositionally biased region" description="Polar residues" evidence="1">
    <location>
        <begin position="350"/>
        <end position="362"/>
    </location>
</feature>
<dbReference type="EMBL" id="JAACJM010000130">
    <property type="protein sequence ID" value="KAF5344007.1"/>
    <property type="molecule type" value="Genomic_DNA"/>
</dbReference>
<keyword evidence="2" id="KW-0472">Membrane</keyword>
<accession>A0A8H5FPG4</accession>
<dbReference type="Proteomes" id="UP000559256">
    <property type="component" value="Unassembled WGS sequence"/>
</dbReference>
<keyword evidence="4" id="KW-1185">Reference proteome</keyword>
<feature type="compositionally biased region" description="Low complexity" evidence="1">
    <location>
        <begin position="373"/>
        <end position="387"/>
    </location>
</feature>
<evidence type="ECO:0000313" key="4">
    <source>
        <dbReference type="Proteomes" id="UP000559256"/>
    </source>
</evidence>
<evidence type="ECO:0008006" key="5">
    <source>
        <dbReference type="Google" id="ProtNLM"/>
    </source>
</evidence>
<comment type="caution">
    <text evidence="3">The sequence shown here is derived from an EMBL/GenBank/DDBJ whole genome shotgun (WGS) entry which is preliminary data.</text>
</comment>
<organism evidence="3 4">
    <name type="scientific">Tetrapyrgos nigripes</name>
    <dbReference type="NCBI Taxonomy" id="182062"/>
    <lineage>
        <taxon>Eukaryota</taxon>
        <taxon>Fungi</taxon>
        <taxon>Dikarya</taxon>
        <taxon>Basidiomycota</taxon>
        <taxon>Agaricomycotina</taxon>
        <taxon>Agaricomycetes</taxon>
        <taxon>Agaricomycetidae</taxon>
        <taxon>Agaricales</taxon>
        <taxon>Marasmiineae</taxon>
        <taxon>Marasmiaceae</taxon>
        <taxon>Tetrapyrgos</taxon>
    </lineage>
</organism>
<keyword evidence="2" id="KW-0812">Transmembrane</keyword>
<evidence type="ECO:0000313" key="3">
    <source>
        <dbReference type="EMBL" id="KAF5344007.1"/>
    </source>
</evidence>
<keyword evidence="2" id="KW-1133">Transmembrane helix</keyword>
<name>A0A8H5FPG4_9AGAR</name>
<reference evidence="3 4" key="1">
    <citation type="journal article" date="2020" name="ISME J.">
        <title>Uncovering the hidden diversity of litter-decomposition mechanisms in mushroom-forming fungi.</title>
        <authorList>
            <person name="Floudas D."/>
            <person name="Bentzer J."/>
            <person name="Ahren D."/>
            <person name="Johansson T."/>
            <person name="Persson P."/>
            <person name="Tunlid A."/>
        </authorList>
    </citation>
    <scope>NUCLEOTIDE SEQUENCE [LARGE SCALE GENOMIC DNA]</scope>
    <source>
        <strain evidence="3 4">CBS 291.85</strain>
    </source>
</reference>
<sequence>MNGNEGGNGLGATNGAGIGAGHGNQIITIGLGGTSENTATTTGGGQADPSTLKKSPSPTSNTVNTGVGASAASTVDAATTNTGSSFTAAPPPSETSGSAAIPNKSSSTPRATPGRSGAQSSLEISSATSTSPNSQTNNVASSSPNSIPSSTMSTTPINPTPSITSIGAATGDSSSPRLQIILPVVFSTLLISVIFLFILFRRRHLLRRQNRHGHRNSTTTRSPIVANRLQRSTVQPYDLKTEYPLFESTGGSDSPGPVLFPGESSQDSLATAHDNPVSDGTGGNLSRFGNLFTWLPWYGTPNDHQERTQVEPYDLKSDLTTISASNNEPDSGSSNPNSFESAPSLKRPLSTHSHPHSSQIPGTISIPVHPRSQSRSSSESSIISVTSNTPSQMGTQTGTTPRQIRLLEEADVMQSQLVAYQRDALVSAEEMRRMRAHIQMLEMQLNSDWARELTDDPPPMYQA</sequence>
<feature type="region of interest" description="Disordered" evidence="1">
    <location>
        <begin position="1"/>
        <end position="68"/>
    </location>
</feature>
<gene>
    <name evidence="3" type="ORF">D9758_012916</name>
</gene>
<feature type="region of interest" description="Disordered" evidence="1">
    <location>
        <begin position="321"/>
        <end position="400"/>
    </location>
</feature>
<protein>
    <recommendedName>
        <fullName evidence="5">Transmembrane protein</fullName>
    </recommendedName>
</protein>
<proteinExistence type="predicted"/>
<evidence type="ECO:0000256" key="1">
    <source>
        <dbReference type="SAM" id="MobiDB-lite"/>
    </source>
</evidence>
<feature type="compositionally biased region" description="Low complexity" evidence="1">
    <location>
        <begin position="120"/>
        <end position="131"/>
    </location>
</feature>
<feature type="compositionally biased region" description="Polar residues" evidence="1">
    <location>
        <begin position="321"/>
        <end position="341"/>
    </location>
</feature>
<feature type="region of interest" description="Disordered" evidence="1">
    <location>
        <begin position="245"/>
        <end position="282"/>
    </location>
</feature>
<dbReference type="AlphaFoldDB" id="A0A8H5FPG4"/>
<feature type="compositionally biased region" description="Low complexity" evidence="1">
    <location>
        <begin position="141"/>
        <end position="166"/>
    </location>
</feature>
<evidence type="ECO:0000256" key="2">
    <source>
        <dbReference type="SAM" id="Phobius"/>
    </source>
</evidence>
<feature type="transmembrane region" description="Helical" evidence="2">
    <location>
        <begin position="180"/>
        <end position="200"/>
    </location>
</feature>
<feature type="compositionally biased region" description="Low complexity" evidence="1">
    <location>
        <begin position="49"/>
        <end position="68"/>
    </location>
</feature>
<feature type="compositionally biased region" description="Polar residues" evidence="1">
    <location>
        <begin position="94"/>
        <end position="110"/>
    </location>
</feature>
<feature type="compositionally biased region" description="Gly residues" evidence="1">
    <location>
        <begin position="1"/>
        <end position="22"/>
    </location>
</feature>
<feature type="compositionally biased region" description="Polar residues" evidence="1">
    <location>
        <begin position="388"/>
        <end position="400"/>
    </location>
</feature>
<feature type="region of interest" description="Disordered" evidence="1">
    <location>
        <begin position="81"/>
        <end position="170"/>
    </location>
</feature>